<reference evidence="1 2" key="2">
    <citation type="submission" date="2018-08" db="EMBL/GenBank/DDBJ databases">
        <title>Streptomyces kandeliansis sp. nov., an endophytic bacterium isolated from mangrove plant.</title>
        <authorList>
            <person name="Wang R."/>
        </authorList>
    </citation>
    <scope>NUCLEOTIDE SEQUENCE [LARGE SCALE GENOMIC DNA]</scope>
    <source>
        <strain evidence="2">H14(2018)</strain>
    </source>
</reference>
<name>A0A6N3JWV4_9ACTN</name>
<dbReference type="EMBL" id="CP031263">
    <property type="protein sequence ID" value="AXH89892.1"/>
    <property type="molecule type" value="Genomic_DNA"/>
</dbReference>
<organism evidence="1 2">
    <name type="scientific">Micromonospora aurantiaca</name>
    <name type="common">nom. illeg.</name>
    <dbReference type="NCBI Taxonomy" id="47850"/>
    <lineage>
        <taxon>Bacteria</taxon>
        <taxon>Bacillati</taxon>
        <taxon>Actinomycetota</taxon>
        <taxon>Actinomycetes</taxon>
        <taxon>Micromonosporales</taxon>
        <taxon>Micromonosporaceae</taxon>
        <taxon>Micromonospora</taxon>
    </lineage>
</organism>
<evidence type="ECO:0000313" key="1">
    <source>
        <dbReference type="EMBL" id="AXH89892.1"/>
    </source>
</evidence>
<dbReference type="Proteomes" id="UP000253958">
    <property type="component" value="Chromosome"/>
</dbReference>
<dbReference type="RefSeq" id="WP_114919181.1">
    <property type="nucleotide sequence ID" value="NZ_CP031263.1"/>
</dbReference>
<accession>A0A6N3JWV4</accession>
<dbReference type="AlphaFoldDB" id="A0A6N3JWV4"/>
<evidence type="ECO:0000313" key="2">
    <source>
        <dbReference type="Proteomes" id="UP000253958"/>
    </source>
</evidence>
<proteinExistence type="predicted"/>
<gene>
    <name evidence="1" type="ORF">DVH21_08085</name>
</gene>
<reference evidence="1 2" key="1">
    <citation type="submission" date="2018-07" db="EMBL/GenBank/DDBJ databases">
        <authorList>
            <person name="Ye Y."/>
        </authorList>
    </citation>
    <scope>NUCLEOTIDE SEQUENCE [LARGE SCALE GENOMIC DNA]</scope>
    <source>
        <strain evidence="2">H14(2018)</strain>
    </source>
</reference>
<protein>
    <submittedName>
        <fullName evidence="1">Uncharacterized protein</fullName>
    </submittedName>
</protein>
<sequence length="182" mass="19860">MAGPWRSPALAAAVARLEDEIRDAWARLRGELDVAPGSPEESELAWLVVDDPGAYDWRTVDGAVDRLTCPDCGARLTAGPATCETCEFRHRMRFGARERDRPHVPPGNEHALRVATAVTRSRHRYSPRARAGYELVLPDLLAGALPTTPQAQAAKALINTLTDDECDRVASLAEVVELARGR</sequence>